<sequence>MGNAYAQAESQNLSQNLSQTASQAMVQAESQTDSQTLSLADLQQRLAAQTLVRGDFVQTRHMAMFNAPLVSSGHFLLAQDQGLQWQQTVPFPVSLILTQDKLSQQFADSPAQVVDAKDNPMVFYFSHLFLSLFEGNTQQLTEQFTVSLTTPNAKEQADGARWVLTLTPTAAPLNAVFEHIRLSGDQFIDQLILTEKRGDVTEIAFSHQTTIPATLSKEEQRAFQL</sequence>
<keyword evidence="6" id="KW-1185">Reference proteome</keyword>
<protein>
    <submittedName>
        <fullName evidence="5">Membrane protein</fullName>
    </submittedName>
</protein>
<gene>
    <name evidence="5" type="ORF">ABT58_04430</name>
</gene>
<dbReference type="OrthoDB" id="5700849at2"/>
<evidence type="ECO:0000313" key="6">
    <source>
        <dbReference type="Proteomes" id="UP000036426"/>
    </source>
</evidence>
<evidence type="ECO:0000256" key="4">
    <source>
        <dbReference type="ARBA" id="ARBA00022927"/>
    </source>
</evidence>
<evidence type="ECO:0000256" key="3">
    <source>
        <dbReference type="ARBA" id="ARBA00022729"/>
    </source>
</evidence>
<dbReference type="PATRIC" id="fig|754436.4.peg.946"/>
<accession>A0A0J1JJC6</accession>
<dbReference type="CDD" id="cd16325">
    <property type="entry name" value="LolA"/>
    <property type="match status" value="1"/>
</dbReference>
<dbReference type="Pfam" id="PF03548">
    <property type="entry name" value="LolA"/>
    <property type="match status" value="1"/>
</dbReference>
<comment type="subunit">
    <text evidence="1">Monomer.</text>
</comment>
<reference evidence="5 6" key="1">
    <citation type="submission" date="2015-05" db="EMBL/GenBank/DDBJ databases">
        <title>Photobacterium galathea sp. nov.</title>
        <authorList>
            <person name="Machado H."/>
            <person name="Gram L."/>
        </authorList>
    </citation>
    <scope>NUCLEOTIDE SEQUENCE [LARGE SCALE GENOMIC DNA]</scope>
    <source>
        <strain evidence="5 6">DSM 25995</strain>
    </source>
</reference>
<keyword evidence="4" id="KW-0653">Protein transport</keyword>
<proteinExistence type="predicted"/>
<keyword evidence="3" id="KW-0732">Signal</keyword>
<dbReference type="EMBL" id="LDOV01000010">
    <property type="protein sequence ID" value="KLV02127.1"/>
    <property type="molecule type" value="Genomic_DNA"/>
</dbReference>
<evidence type="ECO:0000256" key="1">
    <source>
        <dbReference type="ARBA" id="ARBA00011245"/>
    </source>
</evidence>
<dbReference type="GO" id="GO:0015031">
    <property type="term" value="P:protein transport"/>
    <property type="evidence" value="ECO:0007669"/>
    <property type="project" value="UniProtKB-KW"/>
</dbReference>
<dbReference type="InterPro" id="IPR029046">
    <property type="entry name" value="LolA/LolB/LppX"/>
</dbReference>
<dbReference type="InterPro" id="IPR004564">
    <property type="entry name" value="OM_lipoprot_carrier_LolA-like"/>
</dbReference>
<keyword evidence="2" id="KW-0813">Transport</keyword>
<dbReference type="SUPFAM" id="SSF89392">
    <property type="entry name" value="Prokaryotic lipoproteins and lipoprotein localization factors"/>
    <property type="match status" value="1"/>
</dbReference>
<dbReference type="AlphaFoldDB" id="A0A0J1JJC6"/>
<comment type="caution">
    <text evidence="5">The sequence shown here is derived from an EMBL/GenBank/DDBJ whole genome shotgun (WGS) entry which is preliminary data.</text>
</comment>
<dbReference type="Gene3D" id="2.50.20.10">
    <property type="entry name" value="Lipoprotein localisation LolA/LolB/LppX"/>
    <property type="match status" value="1"/>
</dbReference>
<organism evidence="5 6">
    <name type="scientific">Photobacterium aphoticum</name>
    <dbReference type="NCBI Taxonomy" id="754436"/>
    <lineage>
        <taxon>Bacteria</taxon>
        <taxon>Pseudomonadati</taxon>
        <taxon>Pseudomonadota</taxon>
        <taxon>Gammaproteobacteria</taxon>
        <taxon>Vibrionales</taxon>
        <taxon>Vibrionaceae</taxon>
        <taxon>Photobacterium</taxon>
    </lineage>
</organism>
<evidence type="ECO:0000313" key="5">
    <source>
        <dbReference type="EMBL" id="KLV02127.1"/>
    </source>
</evidence>
<evidence type="ECO:0000256" key="2">
    <source>
        <dbReference type="ARBA" id="ARBA00022448"/>
    </source>
</evidence>
<name>A0A0J1JJC6_9GAMM</name>
<dbReference type="Proteomes" id="UP000036426">
    <property type="component" value="Unassembled WGS sequence"/>
</dbReference>